<organism evidence="2 3">
    <name type="scientific">Actomonas aquatica</name>
    <dbReference type="NCBI Taxonomy" id="2866162"/>
    <lineage>
        <taxon>Bacteria</taxon>
        <taxon>Pseudomonadati</taxon>
        <taxon>Verrucomicrobiota</taxon>
        <taxon>Opitutia</taxon>
        <taxon>Opitutales</taxon>
        <taxon>Opitutaceae</taxon>
        <taxon>Actomonas</taxon>
    </lineage>
</organism>
<proteinExistence type="predicted"/>
<dbReference type="EMBL" id="CP139781">
    <property type="protein sequence ID" value="WRQ88323.1"/>
    <property type="molecule type" value="Genomic_DNA"/>
</dbReference>
<evidence type="ECO:0000313" key="2">
    <source>
        <dbReference type="EMBL" id="WRQ88323.1"/>
    </source>
</evidence>
<protein>
    <submittedName>
        <fullName evidence="2">Uncharacterized protein</fullName>
    </submittedName>
</protein>
<sequence length="40" mass="4604">MNDIWTYISVFTGAIIVGMAIALWRLSGTEPVTRVPRRRR</sequence>
<keyword evidence="1" id="KW-0472">Membrane</keyword>
<dbReference type="Proteomes" id="UP000738431">
    <property type="component" value="Chromosome"/>
</dbReference>
<accession>A0ABZ1C9Z4</accession>
<evidence type="ECO:0000256" key="1">
    <source>
        <dbReference type="SAM" id="Phobius"/>
    </source>
</evidence>
<dbReference type="RefSeq" id="WP_255599968.1">
    <property type="nucleotide sequence ID" value="NZ_CP139781.1"/>
</dbReference>
<evidence type="ECO:0000313" key="3">
    <source>
        <dbReference type="Proteomes" id="UP000738431"/>
    </source>
</evidence>
<name>A0ABZ1C9Z4_9BACT</name>
<feature type="transmembrane region" description="Helical" evidence="1">
    <location>
        <begin position="6"/>
        <end position="24"/>
    </location>
</feature>
<keyword evidence="1" id="KW-0812">Transmembrane</keyword>
<keyword evidence="1" id="KW-1133">Transmembrane helix</keyword>
<keyword evidence="3" id="KW-1185">Reference proteome</keyword>
<reference evidence="2 3" key="1">
    <citation type="submission" date="2023-12" db="EMBL/GenBank/DDBJ databases">
        <title>Description of an unclassified Opitutus bacterium of Verrucomicrobiota.</title>
        <authorList>
            <person name="Zhang D.-F."/>
        </authorList>
    </citation>
    <scope>NUCLEOTIDE SEQUENCE [LARGE SCALE GENOMIC DNA]</scope>
    <source>
        <strain evidence="2 3">WL0086</strain>
    </source>
</reference>
<gene>
    <name evidence="2" type="ORF">K1X11_002830</name>
</gene>